<keyword evidence="1" id="KW-1133">Transmembrane helix</keyword>
<evidence type="ECO:0000313" key="2">
    <source>
        <dbReference type="EMBL" id="HJC72902.1"/>
    </source>
</evidence>
<comment type="caution">
    <text evidence="2">The sequence shown here is derived from an EMBL/GenBank/DDBJ whole genome shotgun (WGS) entry which is preliminary data.</text>
</comment>
<dbReference type="Proteomes" id="UP000823918">
    <property type="component" value="Unassembled WGS sequence"/>
</dbReference>
<organism evidence="2 3">
    <name type="scientific">Candidatus Ruthenibacterium merdavium</name>
    <dbReference type="NCBI Taxonomy" id="2838752"/>
    <lineage>
        <taxon>Bacteria</taxon>
        <taxon>Bacillati</taxon>
        <taxon>Bacillota</taxon>
        <taxon>Clostridia</taxon>
        <taxon>Eubacteriales</taxon>
        <taxon>Oscillospiraceae</taxon>
        <taxon>Ruthenibacterium</taxon>
    </lineage>
</organism>
<dbReference type="InterPro" id="IPR047135">
    <property type="entry name" value="YsiQ"/>
</dbReference>
<proteinExistence type="predicted"/>
<dbReference type="GO" id="GO:0042910">
    <property type="term" value="F:xenobiotic transmembrane transporter activity"/>
    <property type="evidence" value="ECO:0007669"/>
    <property type="project" value="InterPro"/>
</dbReference>
<dbReference type="EMBL" id="DWWA01000046">
    <property type="protein sequence ID" value="HJC72902.1"/>
    <property type="molecule type" value="Genomic_DNA"/>
</dbReference>
<evidence type="ECO:0008006" key="4">
    <source>
        <dbReference type="Google" id="ProtNLM"/>
    </source>
</evidence>
<accession>A0A9D2Q7J3</accession>
<feature type="transmembrane region" description="Helical" evidence="1">
    <location>
        <begin position="91"/>
        <end position="109"/>
    </location>
</feature>
<gene>
    <name evidence="2" type="ORF">H9698_08945</name>
</gene>
<evidence type="ECO:0000313" key="3">
    <source>
        <dbReference type="Proteomes" id="UP000823918"/>
    </source>
</evidence>
<dbReference type="PANTHER" id="PTHR42925:SF2">
    <property type="entry name" value="NA+ DRIVEN MULTIDRUG EFFLUX PUMP"/>
    <property type="match status" value="1"/>
</dbReference>
<sequence length="143" mass="15691">MMLKRQTIELLSLALPIMIETVLQTLLGTTDAYFAGQLTDAAISGISVTNVVMNIFISFFAAVSIGTTALVSRNYGKKDLIQTAHCMSQSILLGILLGIGVGLFSLLFHEPILRLSGADHLILSYVRPYYLIVERDLSRVLFL</sequence>
<dbReference type="GO" id="GO:0016020">
    <property type="term" value="C:membrane"/>
    <property type="evidence" value="ECO:0007669"/>
    <property type="project" value="InterPro"/>
</dbReference>
<dbReference type="AlphaFoldDB" id="A0A9D2Q7J3"/>
<feature type="transmembrane region" description="Helical" evidence="1">
    <location>
        <begin position="7"/>
        <end position="27"/>
    </location>
</feature>
<feature type="transmembrane region" description="Helical" evidence="1">
    <location>
        <begin position="47"/>
        <end position="71"/>
    </location>
</feature>
<keyword evidence="1" id="KW-0472">Membrane</keyword>
<dbReference type="InterPro" id="IPR002528">
    <property type="entry name" value="MATE_fam"/>
</dbReference>
<dbReference type="GO" id="GO:0015297">
    <property type="term" value="F:antiporter activity"/>
    <property type="evidence" value="ECO:0007669"/>
    <property type="project" value="InterPro"/>
</dbReference>
<keyword evidence="1" id="KW-0812">Transmembrane</keyword>
<name>A0A9D2Q7J3_9FIRM</name>
<dbReference type="PANTHER" id="PTHR42925">
    <property type="entry name" value="MULTIDRUG AND TOXIN EFFLUX PROTEIN MATE FAMILY"/>
    <property type="match status" value="1"/>
</dbReference>
<reference evidence="2" key="1">
    <citation type="journal article" date="2021" name="PeerJ">
        <title>Extensive microbial diversity within the chicken gut microbiome revealed by metagenomics and culture.</title>
        <authorList>
            <person name="Gilroy R."/>
            <person name="Ravi A."/>
            <person name="Getino M."/>
            <person name="Pursley I."/>
            <person name="Horton D.L."/>
            <person name="Alikhan N.F."/>
            <person name="Baker D."/>
            <person name="Gharbi K."/>
            <person name="Hall N."/>
            <person name="Watson M."/>
            <person name="Adriaenssens E.M."/>
            <person name="Foster-Nyarko E."/>
            <person name="Jarju S."/>
            <person name="Secka A."/>
            <person name="Antonio M."/>
            <person name="Oren A."/>
            <person name="Chaudhuri R.R."/>
            <person name="La Ragione R."/>
            <person name="Hildebrand F."/>
            <person name="Pallen M.J."/>
        </authorList>
    </citation>
    <scope>NUCLEOTIDE SEQUENCE</scope>
    <source>
        <strain evidence="2">5933</strain>
    </source>
</reference>
<evidence type="ECO:0000256" key="1">
    <source>
        <dbReference type="SAM" id="Phobius"/>
    </source>
</evidence>
<protein>
    <recommendedName>
        <fullName evidence="4">MATE family efflux transporter</fullName>
    </recommendedName>
</protein>
<reference evidence="2" key="2">
    <citation type="submission" date="2021-04" db="EMBL/GenBank/DDBJ databases">
        <authorList>
            <person name="Gilroy R."/>
        </authorList>
    </citation>
    <scope>NUCLEOTIDE SEQUENCE</scope>
    <source>
        <strain evidence="2">5933</strain>
    </source>
</reference>
<dbReference type="Pfam" id="PF01554">
    <property type="entry name" value="MatE"/>
    <property type="match status" value="1"/>
</dbReference>